<comment type="caution">
    <text evidence="1">The sequence shown here is derived from an EMBL/GenBank/DDBJ whole genome shotgun (WGS) entry which is preliminary data.</text>
</comment>
<sequence>MRKLPDDLLIECYFKAKDLKLNPYFIYLLELEIRSRALLITIKLPS</sequence>
<accession>A0ABW0TJB0</accession>
<dbReference type="Pfam" id="PF08970">
    <property type="entry name" value="Sda"/>
    <property type="match status" value="1"/>
</dbReference>
<dbReference type="Proteomes" id="UP001596109">
    <property type="component" value="Unassembled WGS sequence"/>
</dbReference>
<evidence type="ECO:0000313" key="2">
    <source>
        <dbReference type="Proteomes" id="UP001596109"/>
    </source>
</evidence>
<dbReference type="InterPro" id="IPR036916">
    <property type="entry name" value="Sda_sf"/>
</dbReference>
<dbReference type="EMBL" id="JBHSNO010000005">
    <property type="protein sequence ID" value="MFC5588878.1"/>
    <property type="molecule type" value="Genomic_DNA"/>
</dbReference>
<evidence type="ECO:0000313" key="1">
    <source>
        <dbReference type="EMBL" id="MFC5588878.1"/>
    </source>
</evidence>
<dbReference type="GO" id="GO:0004860">
    <property type="term" value="F:protein kinase inhibitor activity"/>
    <property type="evidence" value="ECO:0007669"/>
    <property type="project" value="UniProtKB-KW"/>
</dbReference>
<organism evidence="1 2">
    <name type="scientific">Sporosarcina soli</name>
    <dbReference type="NCBI Taxonomy" id="334736"/>
    <lineage>
        <taxon>Bacteria</taxon>
        <taxon>Bacillati</taxon>
        <taxon>Bacillota</taxon>
        <taxon>Bacilli</taxon>
        <taxon>Bacillales</taxon>
        <taxon>Caryophanaceae</taxon>
        <taxon>Sporosarcina</taxon>
    </lineage>
</organism>
<name>A0ABW0TJB0_9BACL</name>
<proteinExistence type="predicted"/>
<dbReference type="SUPFAM" id="SSF100985">
    <property type="entry name" value="Sporulation inhibitor Sda"/>
    <property type="match status" value="1"/>
</dbReference>
<reference evidence="2" key="1">
    <citation type="journal article" date="2019" name="Int. J. Syst. Evol. Microbiol.">
        <title>The Global Catalogue of Microorganisms (GCM) 10K type strain sequencing project: providing services to taxonomists for standard genome sequencing and annotation.</title>
        <authorList>
            <consortium name="The Broad Institute Genomics Platform"/>
            <consortium name="The Broad Institute Genome Sequencing Center for Infectious Disease"/>
            <person name="Wu L."/>
            <person name="Ma J."/>
        </authorList>
    </citation>
    <scope>NUCLEOTIDE SEQUENCE [LARGE SCALE GENOMIC DNA]</scope>
    <source>
        <strain evidence="2">CGMCC 4.1434</strain>
    </source>
</reference>
<keyword evidence="1" id="KW-0649">Protein kinase inhibitor</keyword>
<dbReference type="Gene3D" id="1.10.287.1100">
    <property type="entry name" value="Sporulation inhibitor A"/>
    <property type="match status" value="1"/>
</dbReference>
<protein>
    <submittedName>
        <fullName evidence="1">Sporulation histidine kinase inhibitor Sda</fullName>
    </submittedName>
</protein>
<dbReference type="InterPro" id="IPR015064">
    <property type="entry name" value="Sda"/>
</dbReference>
<dbReference type="RefSeq" id="WP_381432550.1">
    <property type="nucleotide sequence ID" value="NZ_JBHSNO010000005.1"/>
</dbReference>
<gene>
    <name evidence="1" type="ORF">ACFPRA_08265</name>
</gene>
<keyword evidence="2" id="KW-1185">Reference proteome</keyword>